<dbReference type="GO" id="GO:0008360">
    <property type="term" value="P:regulation of cell shape"/>
    <property type="evidence" value="ECO:0007669"/>
    <property type="project" value="UniProtKB-KW"/>
</dbReference>
<feature type="short sequence motif" description="Meso-diaminopimelate recognition motif" evidence="7">
    <location>
        <begin position="414"/>
        <end position="417"/>
    </location>
</feature>
<dbReference type="InterPro" id="IPR013221">
    <property type="entry name" value="Mur_ligase_cen"/>
</dbReference>
<dbReference type="PANTHER" id="PTHR23135:SF4">
    <property type="entry name" value="UDP-N-ACETYLMURAMOYL-L-ALANYL-D-GLUTAMATE--2,6-DIAMINOPIMELATE LIGASE MURE HOMOLOG, CHLOROPLASTIC"/>
    <property type="match status" value="1"/>
</dbReference>
<evidence type="ECO:0000256" key="1">
    <source>
        <dbReference type="ARBA" id="ARBA00005898"/>
    </source>
</evidence>
<feature type="binding site" evidence="7">
    <location>
        <position position="463"/>
    </location>
    <ligand>
        <name>meso-2,6-diaminopimelate</name>
        <dbReference type="ChEBI" id="CHEBI:57791"/>
    </ligand>
</feature>
<evidence type="ECO:0000256" key="4">
    <source>
        <dbReference type="ARBA" id="ARBA00022984"/>
    </source>
</evidence>
<comment type="catalytic activity">
    <reaction evidence="7">
        <text>UDP-N-acetyl-alpha-D-muramoyl-L-alanyl-D-glutamate + meso-2,6-diaminopimelate + ATP = UDP-N-acetyl-alpha-D-muramoyl-L-alanyl-gamma-D-glutamyl-meso-2,6-diaminopimelate + ADP + phosphate + H(+)</text>
        <dbReference type="Rhea" id="RHEA:23676"/>
        <dbReference type="ChEBI" id="CHEBI:15378"/>
        <dbReference type="ChEBI" id="CHEBI:30616"/>
        <dbReference type="ChEBI" id="CHEBI:43474"/>
        <dbReference type="ChEBI" id="CHEBI:57791"/>
        <dbReference type="ChEBI" id="CHEBI:83900"/>
        <dbReference type="ChEBI" id="CHEBI:83905"/>
        <dbReference type="ChEBI" id="CHEBI:456216"/>
        <dbReference type="EC" id="6.3.2.13"/>
    </reaction>
</comment>
<dbReference type="RefSeq" id="WP_013030847.1">
    <property type="nucleotide sequence ID" value="NC_013959.1"/>
</dbReference>
<keyword evidence="7" id="KW-0547">Nucleotide-binding</keyword>
<dbReference type="InterPro" id="IPR000713">
    <property type="entry name" value="Mur_ligase_N"/>
</dbReference>
<dbReference type="GO" id="GO:0000287">
    <property type="term" value="F:magnesium ion binding"/>
    <property type="evidence" value="ECO:0007669"/>
    <property type="project" value="UniProtKB-UniRule"/>
</dbReference>
<feature type="binding site" evidence="7">
    <location>
        <position position="147"/>
    </location>
    <ligand>
        <name>UDP-N-acetyl-alpha-D-muramoyl-L-alanyl-D-glutamate</name>
        <dbReference type="ChEBI" id="CHEBI:83900"/>
    </ligand>
</feature>
<dbReference type="InterPro" id="IPR035911">
    <property type="entry name" value="MurE/MurF_N"/>
</dbReference>
<dbReference type="HOGENOM" id="CLU_022291_4_1_4"/>
<evidence type="ECO:0000313" key="12">
    <source>
        <dbReference type="EMBL" id="ADE12949.1"/>
    </source>
</evidence>
<dbReference type="Gene3D" id="3.40.1390.10">
    <property type="entry name" value="MurE/MurF, N-terminal domain"/>
    <property type="match status" value="1"/>
</dbReference>
<sequence length="499" mass="53918">MNAFNPDGLKLLGVNVRHLVSDSRSVNRDDTFVAYPGSQADGRHFIAQAIERGANSVIWEEHGFKWNPTWSVPNLAVSDLRHQAGLIADLVYGQPSQKLWMVGITGTNGKTSISHWLAKSFGALGRKSALIGTLGNGFPEALRATANTTPDALIVHGLLAEYEQQGARAAVMEVSSHALTQGRVNGVHFDVALLTNLTRDHLDFHGDMQSYAAAKKRLFDWASLKYAVLNLDDMFGAELAEQLQDASVEVIGYGLNDDSLKMAERLGIRMVYGSLTQMDAQGLTLQLHTSWGAAALCSRLIGSFNASNLLGALAVLLASEVRIDDAARELGLQKAVAGRMQTLGGKGLPTVVVDYAHTPDALDKVLTTVREVTESAGGKVICVFGCGGDRDRGKRPMMGTVASKLADVRIITSDNPRSEEAAEIVSEIAAGMQGEYQVIEDRAKAITLAIANARHIDTVLLAGKGHENYQEIKGVRYPFSDSEIAHRALSMWSTEEQRQ</sequence>
<evidence type="ECO:0000259" key="11">
    <source>
        <dbReference type="Pfam" id="PF08245"/>
    </source>
</evidence>
<dbReference type="STRING" id="580332.Slit_2724"/>
<feature type="domain" description="Mur ligase central" evidence="11">
    <location>
        <begin position="104"/>
        <end position="315"/>
    </location>
</feature>
<dbReference type="SUPFAM" id="SSF53623">
    <property type="entry name" value="MurD-like peptide ligases, catalytic domain"/>
    <property type="match status" value="1"/>
</dbReference>
<comment type="pathway">
    <text evidence="7 8">Cell wall biogenesis; peptidoglycan biosynthesis.</text>
</comment>
<evidence type="ECO:0000256" key="8">
    <source>
        <dbReference type="RuleBase" id="RU004135"/>
    </source>
</evidence>
<dbReference type="GO" id="GO:0051301">
    <property type="term" value="P:cell division"/>
    <property type="evidence" value="ECO:0007669"/>
    <property type="project" value="UniProtKB-KW"/>
</dbReference>
<comment type="function">
    <text evidence="7">Catalyzes the addition of meso-diaminopimelic acid to the nucleotide precursor UDP-N-acetylmuramoyl-L-alanyl-D-glutamate (UMAG) in the biosynthesis of bacterial cell-wall peptidoglycan.</text>
</comment>
<organism evidence="12 13">
    <name type="scientific">Sideroxydans lithotrophicus (strain ES-1)</name>
    <dbReference type="NCBI Taxonomy" id="580332"/>
    <lineage>
        <taxon>Bacteria</taxon>
        <taxon>Pseudomonadati</taxon>
        <taxon>Pseudomonadota</taxon>
        <taxon>Betaproteobacteria</taxon>
        <taxon>Nitrosomonadales</taxon>
        <taxon>Gallionellaceae</taxon>
        <taxon>Sideroxydans</taxon>
    </lineage>
</organism>
<gene>
    <name evidence="7" type="primary">murE</name>
    <name evidence="12" type="ordered locus">Slit_2724</name>
</gene>
<comment type="caution">
    <text evidence="7">Lacks conserved residue(s) required for the propagation of feature annotation.</text>
</comment>
<keyword evidence="6 7" id="KW-0961">Cell wall biogenesis/degradation</keyword>
<feature type="domain" description="Mur ligase C-terminal" evidence="10">
    <location>
        <begin position="338"/>
        <end position="465"/>
    </location>
</feature>
<keyword evidence="5 7" id="KW-0131">Cell cycle</keyword>
<comment type="similarity">
    <text evidence="1 7">Belongs to the MurCDEF family. MurE subfamily.</text>
</comment>
<dbReference type="PANTHER" id="PTHR23135">
    <property type="entry name" value="MUR LIGASE FAMILY MEMBER"/>
    <property type="match status" value="1"/>
</dbReference>
<feature type="domain" description="Mur ligase N-terminal catalytic" evidence="9">
    <location>
        <begin position="18"/>
        <end position="89"/>
    </location>
</feature>
<dbReference type="Pfam" id="PF02875">
    <property type="entry name" value="Mur_ligase_C"/>
    <property type="match status" value="1"/>
</dbReference>
<keyword evidence="3 7" id="KW-0133">Cell shape</keyword>
<dbReference type="GO" id="GO:0009252">
    <property type="term" value="P:peptidoglycan biosynthetic process"/>
    <property type="evidence" value="ECO:0007669"/>
    <property type="project" value="UniProtKB-UniRule"/>
</dbReference>
<reference evidence="12 13" key="1">
    <citation type="submission" date="2010-03" db="EMBL/GenBank/DDBJ databases">
        <title>Complete sequence of Sideroxydans lithotrophicus ES-1.</title>
        <authorList>
            <consortium name="US DOE Joint Genome Institute"/>
            <person name="Lucas S."/>
            <person name="Copeland A."/>
            <person name="Lapidus A."/>
            <person name="Cheng J.-F."/>
            <person name="Bruce D."/>
            <person name="Goodwin L."/>
            <person name="Pitluck S."/>
            <person name="Munk A.C."/>
            <person name="Detter J.C."/>
            <person name="Han C."/>
            <person name="Tapia R."/>
            <person name="Larimer F."/>
            <person name="Land M."/>
            <person name="Hauser L."/>
            <person name="Kyrpides N."/>
            <person name="Ivanova N."/>
            <person name="Emerson D."/>
            <person name="Woyke T."/>
        </authorList>
    </citation>
    <scope>NUCLEOTIDE SEQUENCE [LARGE SCALE GENOMIC DNA]</scope>
    <source>
        <strain evidence="12 13">ES-1</strain>
    </source>
</reference>
<comment type="subcellular location">
    <subcellularLocation>
        <location evidence="7 8">Cytoplasm</location>
    </subcellularLocation>
</comment>
<dbReference type="Gene3D" id="3.40.1190.10">
    <property type="entry name" value="Mur-like, catalytic domain"/>
    <property type="match status" value="1"/>
</dbReference>
<dbReference type="EMBL" id="CP001965">
    <property type="protein sequence ID" value="ADE12949.1"/>
    <property type="molecule type" value="Genomic_DNA"/>
</dbReference>
<proteinExistence type="inferred from homology"/>
<keyword evidence="7" id="KW-0067">ATP-binding</keyword>
<dbReference type="InterPro" id="IPR005761">
    <property type="entry name" value="UDP-N-AcMur-Glu-dNH2Pim_ligase"/>
</dbReference>
<evidence type="ECO:0000259" key="9">
    <source>
        <dbReference type="Pfam" id="PF01225"/>
    </source>
</evidence>
<evidence type="ECO:0000256" key="2">
    <source>
        <dbReference type="ARBA" id="ARBA00022618"/>
    </source>
</evidence>
<dbReference type="GO" id="GO:0005737">
    <property type="term" value="C:cytoplasm"/>
    <property type="evidence" value="ECO:0007669"/>
    <property type="project" value="UniProtKB-SubCell"/>
</dbReference>
<dbReference type="GO" id="GO:0008765">
    <property type="term" value="F:UDP-N-acetylmuramoylalanyl-D-glutamate-2,6-diaminopimelate ligase activity"/>
    <property type="evidence" value="ECO:0007669"/>
    <property type="project" value="UniProtKB-UniRule"/>
</dbReference>
<evidence type="ECO:0000256" key="7">
    <source>
        <dbReference type="HAMAP-Rule" id="MF_00208"/>
    </source>
</evidence>
<dbReference type="Gene3D" id="3.90.190.20">
    <property type="entry name" value="Mur ligase, C-terminal domain"/>
    <property type="match status" value="1"/>
</dbReference>
<feature type="binding site" evidence="7">
    <location>
        <begin position="414"/>
        <end position="417"/>
    </location>
    <ligand>
        <name>meso-2,6-diaminopimelate</name>
        <dbReference type="ChEBI" id="CHEBI:57791"/>
    </ligand>
</feature>
<evidence type="ECO:0000256" key="6">
    <source>
        <dbReference type="ARBA" id="ARBA00023316"/>
    </source>
</evidence>
<dbReference type="OrthoDB" id="9800958at2"/>
<dbReference type="Pfam" id="PF01225">
    <property type="entry name" value="Mur_ligase"/>
    <property type="match status" value="1"/>
</dbReference>
<dbReference type="NCBIfam" id="NF001124">
    <property type="entry name" value="PRK00139.1-2"/>
    <property type="match status" value="1"/>
</dbReference>
<feature type="binding site" evidence="7">
    <location>
        <position position="175"/>
    </location>
    <ligand>
        <name>UDP-N-acetyl-alpha-D-muramoyl-L-alanyl-D-glutamate</name>
        <dbReference type="ChEBI" id="CHEBI:83900"/>
    </ligand>
</feature>
<dbReference type="InterPro" id="IPR004101">
    <property type="entry name" value="Mur_ligase_C"/>
</dbReference>
<dbReference type="KEGG" id="slt:Slit_2724"/>
<keyword evidence="4 7" id="KW-0573">Peptidoglycan synthesis</keyword>
<name>D5CP28_SIDLE</name>
<feature type="binding site" evidence="7">
    <location>
        <position position="23"/>
    </location>
    <ligand>
        <name>UDP-N-acetyl-alpha-D-muramoyl-L-alanyl-D-glutamate</name>
        <dbReference type="ChEBI" id="CHEBI:83900"/>
    </ligand>
</feature>
<accession>D5CP28</accession>
<keyword evidence="7" id="KW-0436">Ligase</keyword>
<feature type="modified residue" description="N6-carboxylysine" evidence="7">
    <location>
        <position position="215"/>
    </location>
</feature>
<dbReference type="UniPathway" id="UPA00219"/>
<dbReference type="HAMAP" id="MF_00208">
    <property type="entry name" value="MurE"/>
    <property type="match status" value="1"/>
</dbReference>
<evidence type="ECO:0000256" key="5">
    <source>
        <dbReference type="ARBA" id="ARBA00023306"/>
    </source>
</evidence>
<keyword evidence="7" id="KW-0963">Cytoplasm</keyword>
<dbReference type="eggNOG" id="COG0769">
    <property type="taxonomic scope" value="Bacteria"/>
</dbReference>
<dbReference type="AlphaFoldDB" id="D5CP28"/>
<dbReference type="Pfam" id="PF08245">
    <property type="entry name" value="Mur_ligase_M"/>
    <property type="match status" value="1"/>
</dbReference>
<dbReference type="SUPFAM" id="SSF53244">
    <property type="entry name" value="MurD-like peptide ligases, peptide-binding domain"/>
    <property type="match status" value="1"/>
</dbReference>
<feature type="binding site" evidence="7">
    <location>
        <begin position="106"/>
        <end position="112"/>
    </location>
    <ligand>
        <name>ATP</name>
        <dbReference type="ChEBI" id="CHEBI:30616"/>
    </ligand>
</feature>
<feature type="binding site" evidence="7">
    <location>
        <position position="467"/>
    </location>
    <ligand>
        <name>meso-2,6-diaminopimelate</name>
        <dbReference type="ChEBI" id="CHEBI:57791"/>
    </ligand>
</feature>
<dbReference type="InterPro" id="IPR036615">
    <property type="entry name" value="Mur_ligase_C_dom_sf"/>
</dbReference>
<dbReference type="GO" id="GO:0071555">
    <property type="term" value="P:cell wall organization"/>
    <property type="evidence" value="ECO:0007669"/>
    <property type="project" value="UniProtKB-KW"/>
</dbReference>
<keyword evidence="13" id="KW-1185">Reference proteome</keyword>
<dbReference type="NCBIfam" id="TIGR01085">
    <property type="entry name" value="murE"/>
    <property type="match status" value="1"/>
</dbReference>
<comment type="cofactor">
    <cofactor evidence="7">
        <name>Mg(2+)</name>
        <dbReference type="ChEBI" id="CHEBI:18420"/>
    </cofactor>
</comment>
<feature type="binding site" evidence="7">
    <location>
        <position position="183"/>
    </location>
    <ligand>
        <name>UDP-N-acetyl-alpha-D-muramoyl-L-alanyl-D-glutamate</name>
        <dbReference type="ChEBI" id="CHEBI:83900"/>
    </ligand>
</feature>
<feature type="binding site" evidence="7">
    <location>
        <begin position="148"/>
        <end position="149"/>
    </location>
    <ligand>
        <name>UDP-N-acetyl-alpha-D-muramoyl-L-alanyl-D-glutamate</name>
        <dbReference type="ChEBI" id="CHEBI:83900"/>
    </ligand>
</feature>
<dbReference type="NCBIfam" id="NF001126">
    <property type="entry name" value="PRK00139.1-4"/>
    <property type="match status" value="1"/>
</dbReference>
<evidence type="ECO:0000259" key="10">
    <source>
        <dbReference type="Pfam" id="PF02875"/>
    </source>
</evidence>
<evidence type="ECO:0000256" key="3">
    <source>
        <dbReference type="ARBA" id="ARBA00022960"/>
    </source>
</evidence>
<comment type="PTM">
    <text evidence="7">Carboxylation is probably crucial for Mg(2+) binding and, consequently, for the gamma-phosphate positioning of ATP.</text>
</comment>
<dbReference type="EC" id="6.3.2.13" evidence="7"/>
<keyword evidence="2 7" id="KW-0132">Cell division</keyword>
<dbReference type="Proteomes" id="UP000001625">
    <property type="component" value="Chromosome"/>
</dbReference>
<protein>
    <recommendedName>
        <fullName evidence="7">UDP-N-acetylmuramoyl-L-alanyl-D-glutamate--2,6-diaminopimelate ligase</fullName>
        <ecNumber evidence="7">6.3.2.13</ecNumber>
    </recommendedName>
    <alternativeName>
        <fullName evidence="7">Meso-A2pm-adding enzyme</fullName>
    </alternativeName>
    <alternativeName>
        <fullName evidence="7">Meso-diaminopimelate-adding enzyme</fullName>
    </alternativeName>
    <alternativeName>
        <fullName evidence="7">UDP-MurNAc-L-Ala-D-Glu:meso-diaminopimelate ligase</fullName>
    </alternativeName>
    <alternativeName>
        <fullName evidence="7">UDP-MurNAc-tripeptide synthetase</fullName>
    </alternativeName>
    <alternativeName>
        <fullName evidence="7">UDP-N-acetylmuramyl-tripeptide synthetase</fullName>
    </alternativeName>
</protein>
<feature type="binding site" evidence="7">
    <location>
        <position position="181"/>
    </location>
    <ligand>
        <name>UDP-N-acetyl-alpha-D-muramoyl-L-alanyl-D-glutamate</name>
        <dbReference type="ChEBI" id="CHEBI:83900"/>
    </ligand>
</feature>
<dbReference type="InterPro" id="IPR036565">
    <property type="entry name" value="Mur-like_cat_sf"/>
</dbReference>
<feature type="binding site" evidence="7">
    <location>
        <position position="390"/>
    </location>
    <ligand>
        <name>meso-2,6-diaminopimelate</name>
        <dbReference type="ChEBI" id="CHEBI:57791"/>
    </ligand>
</feature>
<dbReference type="GO" id="GO:0005524">
    <property type="term" value="F:ATP binding"/>
    <property type="evidence" value="ECO:0007669"/>
    <property type="project" value="UniProtKB-UniRule"/>
</dbReference>
<keyword evidence="7" id="KW-0460">Magnesium</keyword>
<dbReference type="SUPFAM" id="SSF63418">
    <property type="entry name" value="MurE/MurF N-terminal domain"/>
    <property type="match status" value="1"/>
</dbReference>
<evidence type="ECO:0000313" key="13">
    <source>
        <dbReference type="Proteomes" id="UP000001625"/>
    </source>
</evidence>